<comment type="caution">
    <text evidence="2">The sequence shown here is derived from an EMBL/GenBank/DDBJ whole genome shotgun (WGS) entry which is preliminary data.</text>
</comment>
<reference evidence="2 3" key="1">
    <citation type="submission" date="2018-06" db="EMBL/GenBank/DDBJ databases">
        <title>Genomic Encyclopedia of Type Strains, Phase IV (KMG-IV): sequencing the most valuable type-strain genomes for metagenomic binning, comparative biology and taxonomic classification.</title>
        <authorList>
            <person name="Goeker M."/>
        </authorList>
    </citation>
    <scope>NUCLEOTIDE SEQUENCE [LARGE SCALE GENOMIC DNA]</scope>
    <source>
        <strain evidence="2 3">DSM 18048</strain>
    </source>
</reference>
<dbReference type="Gene3D" id="1.10.510.10">
    <property type="entry name" value="Transferase(Phosphotransferase) domain 1"/>
    <property type="match status" value="1"/>
</dbReference>
<dbReference type="GO" id="GO:0016740">
    <property type="term" value="F:transferase activity"/>
    <property type="evidence" value="ECO:0007669"/>
    <property type="project" value="UniProtKB-KW"/>
</dbReference>
<dbReference type="SUPFAM" id="SSF56112">
    <property type="entry name" value="Protein kinase-like (PK-like)"/>
    <property type="match status" value="1"/>
</dbReference>
<dbReference type="InterPro" id="IPR002575">
    <property type="entry name" value="Aminoglycoside_PTrfase"/>
</dbReference>
<dbReference type="AlphaFoldDB" id="A0A318S5P9"/>
<evidence type="ECO:0000313" key="3">
    <source>
        <dbReference type="Proteomes" id="UP000248326"/>
    </source>
</evidence>
<dbReference type="Gene3D" id="3.30.200.20">
    <property type="entry name" value="Phosphorylase Kinase, domain 1"/>
    <property type="match status" value="1"/>
</dbReference>
<feature type="domain" description="Aminoglycoside phosphotransferase" evidence="1">
    <location>
        <begin position="30"/>
        <end position="272"/>
    </location>
</feature>
<dbReference type="PANTHER" id="PTHR21310">
    <property type="entry name" value="AMINOGLYCOSIDE PHOSPHOTRANSFERASE-RELATED-RELATED"/>
    <property type="match status" value="1"/>
</dbReference>
<dbReference type="OrthoDB" id="1645186at2"/>
<organism evidence="2 3">
    <name type="scientific">Deinococcus yavapaiensis KR-236</name>
    <dbReference type="NCBI Taxonomy" id="694435"/>
    <lineage>
        <taxon>Bacteria</taxon>
        <taxon>Thermotogati</taxon>
        <taxon>Deinococcota</taxon>
        <taxon>Deinococci</taxon>
        <taxon>Deinococcales</taxon>
        <taxon>Deinococcaceae</taxon>
        <taxon>Deinococcus</taxon>
    </lineage>
</organism>
<proteinExistence type="predicted"/>
<dbReference type="Pfam" id="PF01636">
    <property type="entry name" value="APH"/>
    <property type="match status" value="1"/>
</dbReference>
<dbReference type="InterPro" id="IPR011009">
    <property type="entry name" value="Kinase-like_dom_sf"/>
</dbReference>
<protein>
    <submittedName>
        <fullName evidence="2">Phosphotransferase family enzyme</fullName>
    </submittedName>
</protein>
<dbReference type="Proteomes" id="UP000248326">
    <property type="component" value="Unassembled WGS sequence"/>
</dbReference>
<gene>
    <name evidence="2" type="ORF">DES52_1256</name>
</gene>
<keyword evidence="3" id="KW-1185">Reference proteome</keyword>
<dbReference type="EMBL" id="QJSX01000025">
    <property type="protein sequence ID" value="PYE48989.1"/>
    <property type="molecule type" value="Genomic_DNA"/>
</dbReference>
<dbReference type="RefSeq" id="WP_146237417.1">
    <property type="nucleotide sequence ID" value="NZ_QJSX01000025.1"/>
</dbReference>
<name>A0A318S5P9_9DEIO</name>
<sequence>MSAEPLLDRAAFLAWLGRTYDVALDHLEFLPLGTTPAYRAVGPERRLFVKLVQSTPFGKMLLGRLEAEGPLLQALRRHRVLNRVPKVVSSKAGRTLERFEDVTVLAYEWIDARPLGEQWSNTLDELAGLLGRLHAASDVLTAVVPRFPTPPEDFALPFEADLRLDLDRLRRGQLSERRGSRALRVLLRPMERHLTRLFEQARAFAEQARSHSNAFVVCHTDAHGGNVLRDANGDLWLIDWETARLAPREHDLWMLHDGLREVLPAYEAALGRRVTPHGGTLGFYLYRRVLEDLAVDVRAIVRENTRDEEDEVNLGVLERFVLPAARRVEGDFARLRESLPRR</sequence>
<accession>A0A318S5P9</accession>
<dbReference type="Gene3D" id="1.20.58.840">
    <property type="match status" value="1"/>
</dbReference>
<evidence type="ECO:0000259" key="1">
    <source>
        <dbReference type="Pfam" id="PF01636"/>
    </source>
</evidence>
<dbReference type="InterPro" id="IPR051678">
    <property type="entry name" value="AGP_Transferase"/>
</dbReference>
<keyword evidence="2" id="KW-0808">Transferase</keyword>
<evidence type="ECO:0000313" key="2">
    <source>
        <dbReference type="EMBL" id="PYE48989.1"/>
    </source>
</evidence>